<protein>
    <recommendedName>
        <fullName evidence="2">PEP-utilising enzyme mobile domain-containing protein</fullName>
    </recommendedName>
</protein>
<dbReference type="PANTHER" id="PTHR43615">
    <property type="entry name" value="PHOSPHOENOLPYRUVATE SYNTHASE-RELATED"/>
    <property type="match status" value="1"/>
</dbReference>
<name>A0ABP8XWM2_9MICO</name>
<organism evidence="3 4">
    <name type="scientific">Promicromonospora umidemergens</name>
    <dbReference type="NCBI Taxonomy" id="629679"/>
    <lineage>
        <taxon>Bacteria</taxon>
        <taxon>Bacillati</taxon>
        <taxon>Actinomycetota</taxon>
        <taxon>Actinomycetes</taxon>
        <taxon>Micrococcales</taxon>
        <taxon>Promicromonosporaceae</taxon>
        <taxon>Promicromonospora</taxon>
    </lineage>
</organism>
<comment type="caution">
    <text evidence="3">The sequence shown here is derived from an EMBL/GenBank/DDBJ whole genome shotgun (WGS) entry which is preliminary data.</text>
</comment>
<accession>A0ABP8XWM2</accession>
<dbReference type="RefSeq" id="WP_253875929.1">
    <property type="nucleotide sequence ID" value="NZ_BAABHM010000022.1"/>
</dbReference>
<evidence type="ECO:0000313" key="4">
    <source>
        <dbReference type="Proteomes" id="UP001500843"/>
    </source>
</evidence>
<dbReference type="Pfam" id="PF00391">
    <property type="entry name" value="PEP-utilizers"/>
    <property type="match status" value="1"/>
</dbReference>
<feature type="region of interest" description="Disordered" evidence="1">
    <location>
        <begin position="1"/>
        <end position="27"/>
    </location>
</feature>
<keyword evidence="4" id="KW-1185">Reference proteome</keyword>
<gene>
    <name evidence="3" type="ORF">GCM10023198_43710</name>
</gene>
<dbReference type="SUPFAM" id="SSF52009">
    <property type="entry name" value="Phosphohistidine domain"/>
    <property type="match status" value="1"/>
</dbReference>
<proteinExistence type="predicted"/>
<evidence type="ECO:0000256" key="1">
    <source>
        <dbReference type="SAM" id="MobiDB-lite"/>
    </source>
</evidence>
<dbReference type="Proteomes" id="UP001500843">
    <property type="component" value="Unassembled WGS sequence"/>
</dbReference>
<reference evidence="4" key="1">
    <citation type="journal article" date="2019" name="Int. J. Syst. Evol. Microbiol.">
        <title>The Global Catalogue of Microorganisms (GCM) 10K type strain sequencing project: providing services to taxonomists for standard genome sequencing and annotation.</title>
        <authorList>
            <consortium name="The Broad Institute Genomics Platform"/>
            <consortium name="The Broad Institute Genome Sequencing Center for Infectious Disease"/>
            <person name="Wu L."/>
            <person name="Ma J."/>
        </authorList>
    </citation>
    <scope>NUCLEOTIDE SEQUENCE [LARGE SCALE GENOMIC DNA]</scope>
    <source>
        <strain evidence="4">JCM 17975</strain>
    </source>
</reference>
<evidence type="ECO:0000259" key="2">
    <source>
        <dbReference type="Pfam" id="PF00391"/>
    </source>
</evidence>
<dbReference type="InterPro" id="IPR036637">
    <property type="entry name" value="Phosphohistidine_dom_sf"/>
</dbReference>
<dbReference type="PANTHER" id="PTHR43615:SF1">
    <property type="entry name" value="PPDK_N DOMAIN-CONTAINING PROTEIN"/>
    <property type="match status" value="1"/>
</dbReference>
<dbReference type="InterPro" id="IPR008279">
    <property type="entry name" value="PEP-util_enz_mobile_dom"/>
</dbReference>
<dbReference type="Gene3D" id="3.50.30.10">
    <property type="entry name" value="Phosphohistidine domain"/>
    <property type="match status" value="1"/>
</dbReference>
<feature type="domain" description="PEP-utilising enzyme mobile" evidence="2">
    <location>
        <begin position="37"/>
        <end position="107"/>
    </location>
</feature>
<dbReference type="EMBL" id="BAABHM010000022">
    <property type="protein sequence ID" value="GAA4715586.1"/>
    <property type="molecule type" value="Genomic_DNA"/>
</dbReference>
<evidence type="ECO:0000313" key="3">
    <source>
        <dbReference type="EMBL" id="GAA4715586.1"/>
    </source>
</evidence>
<dbReference type="InterPro" id="IPR051549">
    <property type="entry name" value="PEP_Utilizing_Enz"/>
</dbReference>
<sequence>MPESSAVPHATGTPGSPGRASGPARVVHGPDDFARVRSGDVLVCRFTEPAWTALFGVVAAVVTETGGVLSHAAIVAREHGIPAVLAVPGAMTTLRDGEIVTVDGDTGRVSGHEVG</sequence>